<name>A0ABT1PL33_9ACTN</name>
<reference evidence="2 3" key="1">
    <citation type="submission" date="2022-06" db="EMBL/GenBank/DDBJ databases">
        <title>Draft genome sequence of type strain Streptomyces rubrisoli DSM 42083.</title>
        <authorList>
            <person name="Duangmal K."/>
            <person name="Klaysubun C."/>
        </authorList>
    </citation>
    <scope>NUCLEOTIDE SEQUENCE [LARGE SCALE GENOMIC DNA]</scope>
    <source>
        <strain evidence="2 3">DSM 42083</strain>
    </source>
</reference>
<dbReference type="Pfam" id="PF04149">
    <property type="entry name" value="DUF397"/>
    <property type="match status" value="1"/>
</dbReference>
<sequence>MEVAHGIPDAVPVRDSKDPHGPTLSFIPAAFAAFISAVRNGEFGQ</sequence>
<feature type="domain" description="DUF397" evidence="1">
    <location>
        <begin position="2"/>
        <end position="39"/>
    </location>
</feature>
<dbReference type="Proteomes" id="UP001206206">
    <property type="component" value="Unassembled WGS sequence"/>
</dbReference>
<evidence type="ECO:0000313" key="3">
    <source>
        <dbReference type="Proteomes" id="UP001206206"/>
    </source>
</evidence>
<gene>
    <name evidence="2" type="ORF">NON19_29545</name>
</gene>
<organism evidence="2 3">
    <name type="scientific">Streptantibioticus rubrisoli</name>
    <dbReference type="NCBI Taxonomy" id="1387313"/>
    <lineage>
        <taxon>Bacteria</taxon>
        <taxon>Bacillati</taxon>
        <taxon>Actinomycetota</taxon>
        <taxon>Actinomycetes</taxon>
        <taxon>Kitasatosporales</taxon>
        <taxon>Streptomycetaceae</taxon>
        <taxon>Streptantibioticus</taxon>
    </lineage>
</organism>
<dbReference type="EMBL" id="JANFNH010000055">
    <property type="protein sequence ID" value="MCQ4046076.1"/>
    <property type="molecule type" value="Genomic_DNA"/>
</dbReference>
<accession>A0ABT1PL33</accession>
<proteinExistence type="predicted"/>
<keyword evidence="3" id="KW-1185">Reference proteome</keyword>
<evidence type="ECO:0000259" key="1">
    <source>
        <dbReference type="Pfam" id="PF04149"/>
    </source>
</evidence>
<evidence type="ECO:0000313" key="2">
    <source>
        <dbReference type="EMBL" id="MCQ4046076.1"/>
    </source>
</evidence>
<dbReference type="RefSeq" id="WP_255932268.1">
    <property type="nucleotide sequence ID" value="NZ_JANFNH010000055.1"/>
</dbReference>
<comment type="caution">
    <text evidence="2">The sequence shown here is derived from an EMBL/GenBank/DDBJ whole genome shotgun (WGS) entry which is preliminary data.</text>
</comment>
<dbReference type="InterPro" id="IPR007278">
    <property type="entry name" value="DUF397"/>
</dbReference>
<protein>
    <submittedName>
        <fullName evidence="2">DUF397 domain-containing protein</fullName>
    </submittedName>
</protein>